<dbReference type="eggNOG" id="ENOG502SPI4">
    <property type="taxonomic scope" value="Eukaryota"/>
</dbReference>
<keyword evidence="2" id="KW-1015">Disulfide bond</keyword>
<dbReference type="GO" id="GO:0052689">
    <property type="term" value="F:carboxylic ester hydrolase activity"/>
    <property type="evidence" value="ECO:0007669"/>
    <property type="project" value="UniProtKB-ARBA"/>
</dbReference>
<dbReference type="STRING" id="644352.J3P8X2"/>
<evidence type="ECO:0008006" key="6">
    <source>
        <dbReference type="Google" id="ProtNLM"/>
    </source>
</evidence>
<dbReference type="OrthoDB" id="2586582at2759"/>
<evidence type="ECO:0000313" key="5">
    <source>
        <dbReference type="Proteomes" id="UP000006039"/>
    </source>
</evidence>
<keyword evidence="1" id="KW-0378">Hydrolase</keyword>
<evidence type="ECO:0000256" key="2">
    <source>
        <dbReference type="ARBA" id="ARBA00023157"/>
    </source>
</evidence>
<reference evidence="4" key="5">
    <citation type="submission" date="2018-04" db="UniProtKB">
        <authorList>
            <consortium name="EnsemblFungi"/>
        </authorList>
    </citation>
    <scope>IDENTIFICATION</scope>
    <source>
        <strain evidence="4">R3-111a-1</strain>
    </source>
</reference>
<protein>
    <recommendedName>
        <fullName evidence="6">Cutinase</fullName>
    </recommendedName>
</protein>
<reference evidence="3" key="2">
    <citation type="submission" date="2010-07" db="EMBL/GenBank/DDBJ databases">
        <authorList>
            <consortium name="The Broad Institute Genome Sequencing Platform"/>
            <consortium name="Broad Institute Genome Sequencing Center for Infectious Disease"/>
            <person name="Ma L.-J."/>
            <person name="Dead R."/>
            <person name="Young S."/>
            <person name="Zeng Q."/>
            <person name="Koehrsen M."/>
            <person name="Alvarado L."/>
            <person name="Berlin A."/>
            <person name="Chapman S.B."/>
            <person name="Chen Z."/>
            <person name="Freedman E."/>
            <person name="Gellesch M."/>
            <person name="Goldberg J."/>
            <person name="Griggs A."/>
            <person name="Gujja S."/>
            <person name="Heilman E.R."/>
            <person name="Heiman D."/>
            <person name="Hepburn T."/>
            <person name="Howarth C."/>
            <person name="Jen D."/>
            <person name="Larson L."/>
            <person name="Mehta T."/>
            <person name="Neiman D."/>
            <person name="Pearson M."/>
            <person name="Roberts A."/>
            <person name="Saif S."/>
            <person name="Shea T."/>
            <person name="Shenoy N."/>
            <person name="Sisk P."/>
            <person name="Stolte C."/>
            <person name="Sykes S."/>
            <person name="Walk T."/>
            <person name="White J."/>
            <person name="Yandava C."/>
            <person name="Haas B."/>
            <person name="Nusbaum C."/>
            <person name="Birren B."/>
        </authorList>
    </citation>
    <scope>NUCLEOTIDE SEQUENCE</scope>
    <source>
        <strain evidence="3">R3-111a-1</strain>
    </source>
</reference>
<accession>J3P8X2</accession>
<dbReference type="Pfam" id="PF01083">
    <property type="entry name" value="Cutinase"/>
    <property type="match status" value="1"/>
</dbReference>
<dbReference type="RefSeq" id="XP_009226081.1">
    <property type="nucleotide sequence ID" value="XM_009227817.1"/>
</dbReference>
<sequence>MHPRFALPRCNVDTARGRSRDPGMLFKPTLATALAVLPAALAAPVVEERQAPCQAVRVFLARGSVEPYPGRQSKIVSAVCSGLSSCGYEDIQYPATYENYCSSVSTGIANGIRQLTAYAARCPNAKLVLTGYSQGGHVVGDILGGGGGNFQGCTQATSAGLNPATSPGNKIAAAIRFGDVRQAGAQSYNTGTGAFGNGIWRREGSQLQSLNRFSSVLRSWCLAGDQVCNTAGTLDPRAHTSYFDVFSTEAGAWVKTKLRL</sequence>
<dbReference type="InterPro" id="IPR029058">
    <property type="entry name" value="AB_hydrolase_fold"/>
</dbReference>
<reference evidence="5" key="1">
    <citation type="submission" date="2010-07" db="EMBL/GenBank/DDBJ databases">
        <title>The genome sequence of Gaeumannomyces graminis var. tritici strain R3-111a-1.</title>
        <authorList>
            <consortium name="The Broad Institute Genome Sequencing Platform"/>
            <person name="Ma L.-J."/>
            <person name="Dead R."/>
            <person name="Young S."/>
            <person name="Zeng Q."/>
            <person name="Koehrsen M."/>
            <person name="Alvarado L."/>
            <person name="Berlin A."/>
            <person name="Chapman S.B."/>
            <person name="Chen Z."/>
            <person name="Freedman E."/>
            <person name="Gellesch M."/>
            <person name="Goldberg J."/>
            <person name="Griggs A."/>
            <person name="Gujja S."/>
            <person name="Heilman E.R."/>
            <person name="Heiman D."/>
            <person name="Hepburn T."/>
            <person name="Howarth C."/>
            <person name="Jen D."/>
            <person name="Larson L."/>
            <person name="Mehta T."/>
            <person name="Neiman D."/>
            <person name="Pearson M."/>
            <person name="Roberts A."/>
            <person name="Saif S."/>
            <person name="Shea T."/>
            <person name="Shenoy N."/>
            <person name="Sisk P."/>
            <person name="Stolte C."/>
            <person name="Sykes S."/>
            <person name="Walk T."/>
            <person name="White J."/>
            <person name="Yandava C."/>
            <person name="Haas B."/>
            <person name="Nusbaum C."/>
            <person name="Birren B."/>
        </authorList>
    </citation>
    <scope>NUCLEOTIDE SEQUENCE [LARGE SCALE GENOMIC DNA]</scope>
    <source>
        <strain evidence="5">R3-111a-1</strain>
    </source>
</reference>
<dbReference type="VEuPathDB" id="FungiDB:GGTG_09957"/>
<dbReference type="PANTHER" id="PTHR33630">
    <property type="entry name" value="CUTINASE RV1984C-RELATED-RELATED"/>
    <property type="match status" value="1"/>
</dbReference>
<dbReference type="PANTHER" id="PTHR33630:SF13">
    <property type="entry name" value="ACETYLXYLAN ESTERASE"/>
    <property type="match status" value="1"/>
</dbReference>
<evidence type="ECO:0000313" key="3">
    <source>
        <dbReference type="EMBL" id="EJT73107.1"/>
    </source>
</evidence>
<evidence type="ECO:0000256" key="1">
    <source>
        <dbReference type="ARBA" id="ARBA00022801"/>
    </source>
</evidence>
<evidence type="ECO:0000313" key="4">
    <source>
        <dbReference type="EnsemblFungi" id="EJT73107"/>
    </source>
</evidence>
<gene>
    <name evidence="4" type="primary">20350415</name>
    <name evidence="3" type="ORF">GGTG_09957</name>
</gene>
<dbReference type="Proteomes" id="UP000006039">
    <property type="component" value="Unassembled WGS sequence"/>
</dbReference>
<dbReference type="Gene3D" id="3.40.50.1820">
    <property type="entry name" value="alpha/beta hydrolase"/>
    <property type="match status" value="1"/>
</dbReference>
<dbReference type="AlphaFoldDB" id="J3P8X2"/>
<organism evidence="3">
    <name type="scientific">Gaeumannomyces tritici (strain R3-111a-1)</name>
    <name type="common">Wheat and barley take-all root rot fungus</name>
    <name type="synonym">Gaeumannomyces graminis var. tritici</name>
    <dbReference type="NCBI Taxonomy" id="644352"/>
    <lineage>
        <taxon>Eukaryota</taxon>
        <taxon>Fungi</taxon>
        <taxon>Dikarya</taxon>
        <taxon>Ascomycota</taxon>
        <taxon>Pezizomycotina</taxon>
        <taxon>Sordariomycetes</taxon>
        <taxon>Sordariomycetidae</taxon>
        <taxon>Magnaporthales</taxon>
        <taxon>Magnaporthaceae</taxon>
        <taxon>Gaeumannomyces</taxon>
    </lineage>
</organism>
<dbReference type="SUPFAM" id="SSF53474">
    <property type="entry name" value="alpha/beta-Hydrolases"/>
    <property type="match status" value="1"/>
</dbReference>
<dbReference type="SMART" id="SM01110">
    <property type="entry name" value="Cutinase"/>
    <property type="match status" value="1"/>
</dbReference>
<dbReference type="EnsemblFungi" id="EJT73107">
    <property type="protein sequence ID" value="EJT73107"/>
    <property type="gene ID" value="GGTG_09957"/>
</dbReference>
<reference evidence="4" key="4">
    <citation type="journal article" date="2015" name="G3 (Bethesda)">
        <title>Genome sequences of three phytopathogenic species of the Magnaporthaceae family of fungi.</title>
        <authorList>
            <person name="Okagaki L.H."/>
            <person name="Nunes C.C."/>
            <person name="Sailsbery J."/>
            <person name="Clay B."/>
            <person name="Brown D."/>
            <person name="John T."/>
            <person name="Oh Y."/>
            <person name="Young N."/>
            <person name="Fitzgerald M."/>
            <person name="Haas B.J."/>
            <person name="Zeng Q."/>
            <person name="Young S."/>
            <person name="Adiconis X."/>
            <person name="Fan L."/>
            <person name="Levin J.Z."/>
            <person name="Mitchell T.K."/>
            <person name="Okubara P.A."/>
            <person name="Farman M.L."/>
            <person name="Kohn L.M."/>
            <person name="Birren B."/>
            <person name="Ma L.-J."/>
            <person name="Dean R.A."/>
        </authorList>
    </citation>
    <scope>NUCLEOTIDE SEQUENCE</scope>
    <source>
        <strain evidence="4">R3-111a-1</strain>
    </source>
</reference>
<name>J3P8X2_GAET3</name>
<keyword evidence="5" id="KW-1185">Reference proteome</keyword>
<dbReference type="InterPro" id="IPR000675">
    <property type="entry name" value="Cutinase/axe"/>
</dbReference>
<reference evidence="3" key="3">
    <citation type="submission" date="2010-09" db="EMBL/GenBank/DDBJ databases">
        <title>Annotation of Gaeumannomyces graminis var. tritici R3-111a-1.</title>
        <authorList>
            <consortium name="The Broad Institute Genome Sequencing Platform"/>
            <person name="Ma L.-J."/>
            <person name="Dead R."/>
            <person name="Young S.K."/>
            <person name="Zeng Q."/>
            <person name="Gargeya S."/>
            <person name="Fitzgerald M."/>
            <person name="Haas B."/>
            <person name="Abouelleil A."/>
            <person name="Alvarado L."/>
            <person name="Arachchi H.M."/>
            <person name="Berlin A."/>
            <person name="Brown A."/>
            <person name="Chapman S.B."/>
            <person name="Chen Z."/>
            <person name="Dunbar C."/>
            <person name="Freedman E."/>
            <person name="Gearin G."/>
            <person name="Gellesch M."/>
            <person name="Goldberg J."/>
            <person name="Griggs A."/>
            <person name="Gujja S."/>
            <person name="Heiman D."/>
            <person name="Howarth C."/>
            <person name="Larson L."/>
            <person name="Lui A."/>
            <person name="MacDonald P.J.P."/>
            <person name="Mehta T."/>
            <person name="Montmayeur A."/>
            <person name="Murphy C."/>
            <person name="Neiman D."/>
            <person name="Pearson M."/>
            <person name="Priest M."/>
            <person name="Roberts A."/>
            <person name="Saif S."/>
            <person name="Shea T."/>
            <person name="Shenoy N."/>
            <person name="Sisk P."/>
            <person name="Stolte C."/>
            <person name="Sykes S."/>
            <person name="Yandava C."/>
            <person name="Wortman J."/>
            <person name="Nusbaum C."/>
            <person name="Birren B."/>
        </authorList>
    </citation>
    <scope>NUCLEOTIDE SEQUENCE</scope>
    <source>
        <strain evidence="3">R3-111a-1</strain>
    </source>
</reference>
<dbReference type="HOGENOM" id="CLU_040058_4_1_1"/>
<dbReference type="EMBL" id="GL385399">
    <property type="protein sequence ID" value="EJT73107.1"/>
    <property type="molecule type" value="Genomic_DNA"/>
</dbReference>
<dbReference type="GeneID" id="20350415"/>
<proteinExistence type="predicted"/>